<protein>
    <submittedName>
        <fullName evidence="1">Uncharacterized protein</fullName>
    </submittedName>
</protein>
<keyword evidence="2" id="KW-1185">Reference proteome</keyword>
<evidence type="ECO:0000313" key="2">
    <source>
        <dbReference type="Proteomes" id="UP001054837"/>
    </source>
</evidence>
<accession>A0AAV4QEJ7</accession>
<gene>
    <name evidence="1" type="ORF">CDAR_276431</name>
</gene>
<comment type="caution">
    <text evidence="1">The sequence shown here is derived from an EMBL/GenBank/DDBJ whole genome shotgun (WGS) entry which is preliminary data.</text>
</comment>
<name>A0AAV4QEJ7_9ARAC</name>
<organism evidence="1 2">
    <name type="scientific">Caerostris darwini</name>
    <dbReference type="NCBI Taxonomy" id="1538125"/>
    <lineage>
        <taxon>Eukaryota</taxon>
        <taxon>Metazoa</taxon>
        <taxon>Ecdysozoa</taxon>
        <taxon>Arthropoda</taxon>
        <taxon>Chelicerata</taxon>
        <taxon>Arachnida</taxon>
        <taxon>Araneae</taxon>
        <taxon>Araneomorphae</taxon>
        <taxon>Entelegynae</taxon>
        <taxon>Araneoidea</taxon>
        <taxon>Araneidae</taxon>
        <taxon>Caerostris</taxon>
    </lineage>
</organism>
<dbReference type="EMBL" id="BPLQ01004317">
    <property type="protein sequence ID" value="GIY07214.1"/>
    <property type="molecule type" value="Genomic_DNA"/>
</dbReference>
<sequence>MDRLSNYYINQEDLMQQLPFWDGQRQLGTVGMDKDNWGQSGWTKTVVDDVLLLHKVSIDFPEIGVLL</sequence>
<evidence type="ECO:0000313" key="1">
    <source>
        <dbReference type="EMBL" id="GIY07214.1"/>
    </source>
</evidence>
<reference evidence="1 2" key="1">
    <citation type="submission" date="2021-06" db="EMBL/GenBank/DDBJ databases">
        <title>Caerostris darwini draft genome.</title>
        <authorList>
            <person name="Kono N."/>
            <person name="Arakawa K."/>
        </authorList>
    </citation>
    <scope>NUCLEOTIDE SEQUENCE [LARGE SCALE GENOMIC DNA]</scope>
</reference>
<proteinExistence type="predicted"/>
<dbReference type="Proteomes" id="UP001054837">
    <property type="component" value="Unassembled WGS sequence"/>
</dbReference>
<dbReference type="AlphaFoldDB" id="A0AAV4QEJ7"/>